<feature type="signal peptide" evidence="4">
    <location>
        <begin position="1"/>
        <end position="21"/>
    </location>
</feature>
<name>A0A1I5X273_9BACI</name>
<feature type="domain" description="Solute-binding protein family 3/N-terminal" evidence="5">
    <location>
        <begin position="38"/>
        <end position="265"/>
    </location>
</feature>
<evidence type="ECO:0000313" key="6">
    <source>
        <dbReference type="EMBL" id="SFQ26010.1"/>
    </source>
</evidence>
<evidence type="ECO:0000313" key="7">
    <source>
        <dbReference type="Proteomes" id="UP000182762"/>
    </source>
</evidence>
<gene>
    <name evidence="6" type="ORF">SAMN02745910_00866</name>
</gene>
<evidence type="ECO:0000256" key="3">
    <source>
        <dbReference type="ARBA" id="ARBA00023288"/>
    </source>
</evidence>
<dbReference type="PROSITE" id="PS51257">
    <property type="entry name" value="PROKAR_LIPOPROTEIN"/>
    <property type="match status" value="1"/>
</dbReference>
<dbReference type="PANTHER" id="PTHR35936:SF18">
    <property type="entry name" value="L-CYSTINE-BINDING PROTEIN TCYJ"/>
    <property type="match status" value="1"/>
</dbReference>
<evidence type="ECO:0000256" key="4">
    <source>
        <dbReference type="SAM" id="SignalP"/>
    </source>
</evidence>
<evidence type="ECO:0000256" key="1">
    <source>
        <dbReference type="ARBA" id="ARBA00022729"/>
    </source>
</evidence>
<keyword evidence="1 4" id="KW-0732">Signal</keyword>
<dbReference type="CDD" id="cd13710">
    <property type="entry name" value="PBP2_TcyK"/>
    <property type="match status" value="1"/>
</dbReference>
<dbReference type="RefSeq" id="WP_061802275.1">
    <property type="nucleotide sequence ID" value="NZ_FOXX01000001.1"/>
</dbReference>
<proteinExistence type="predicted"/>
<feature type="chain" id="PRO_5047511580" evidence="4">
    <location>
        <begin position="22"/>
        <end position="270"/>
    </location>
</feature>
<dbReference type="Pfam" id="PF00497">
    <property type="entry name" value="SBP_bac_3"/>
    <property type="match status" value="1"/>
</dbReference>
<comment type="caution">
    <text evidence="6">The sequence shown here is derived from an EMBL/GenBank/DDBJ whole genome shotgun (WGS) entry which is preliminary data.</text>
</comment>
<dbReference type="SMART" id="SM00062">
    <property type="entry name" value="PBPb"/>
    <property type="match status" value="1"/>
</dbReference>
<sequence length="270" mass="30574">MKKKAGLFLALVFTLLTTACSQVEKVSSDEESKEKVQKIIVGTGTQFPNVCFIEDNGKLTGYDVELVREIDKKLPEYEFEFKTMDFSNLLLSLETNKIDFIAHQMEVNKEREEKFLFSKEPYNIFPLQVAVNEKNKDIQSIKDLKGKKVIVSATSNSAVFIEKYNKEHNAGINIVYSGQGSDDTINQIRTGRADATIHTPFGVKLQNEQANAGLKVVGDPVQNSKVYFMLRKDETKLQKRIDEAVAELKKEGEVGKLSKKWLGEDYTVEF</sequence>
<dbReference type="PANTHER" id="PTHR35936">
    <property type="entry name" value="MEMBRANE-BOUND LYTIC MUREIN TRANSGLYCOSYLASE F"/>
    <property type="match status" value="1"/>
</dbReference>
<protein>
    <submittedName>
        <fullName evidence="6">L-cystine transport system substrate-binding protein</fullName>
    </submittedName>
</protein>
<keyword evidence="7" id="KW-1185">Reference proteome</keyword>
<evidence type="ECO:0000256" key="2">
    <source>
        <dbReference type="ARBA" id="ARBA00023139"/>
    </source>
</evidence>
<dbReference type="SUPFAM" id="SSF53850">
    <property type="entry name" value="Periplasmic binding protein-like II"/>
    <property type="match status" value="1"/>
</dbReference>
<dbReference type="InterPro" id="IPR001638">
    <property type="entry name" value="Solute-binding_3/MltF_N"/>
</dbReference>
<dbReference type="GeneID" id="93709617"/>
<dbReference type="Proteomes" id="UP000182762">
    <property type="component" value="Unassembled WGS sequence"/>
</dbReference>
<keyword evidence="3" id="KW-0449">Lipoprotein</keyword>
<organism evidence="6 7">
    <name type="scientific">Priestia endophytica DSM 13796</name>
    <dbReference type="NCBI Taxonomy" id="1121089"/>
    <lineage>
        <taxon>Bacteria</taxon>
        <taxon>Bacillati</taxon>
        <taxon>Bacillota</taxon>
        <taxon>Bacilli</taxon>
        <taxon>Bacillales</taxon>
        <taxon>Bacillaceae</taxon>
        <taxon>Priestia</taxon>
    </lineage>
</organism>
<evidence type="ECO:0000259" key="5">
    <source>
        <dbReference type="SMART" id="SM00062"/>
    </source>
</evidence>
<dbReference type="EMBL" id="FOXX01000001">
    <property type="protein sequence ID" value="SFQ26010.1"/>
    <property type="molecule type" value="Genomic_DNA"/>
</dbReference>
<keyword evidence="2" id="KW-0564">Palmitate</keyword>
<reference evidence="6 7" key="1">
    <citation type="submission" date="2016-10" db="EMBL/GenBank/DDBJ databases">
        <authorList>
            <person name="Varghese N."/>
            <person name="Submissions S."/>
        </authorList>
    </citation>
    <scope>NUCLEOTIDE SEQUENCE [LARGE SCALE GENOMIC DNA]</scope>
    <source>
        <strain evidence="6 7">DSM 13796</strain>
    </source>
</reference>
<accession>A0A1I5X273</accession>
<dbReference type="Gene3D" id="3.40.190.10">
    <property type="entry name" value="Periplasmic binding protein-like II"/>
    <property type="match status" value="2"/>
</dbReference>